<name>A0AAW2G067_9HYME</name>
<dbReference type="AlphaFoldDB" id="A0AAW2G067"/>
<feature type="compositionally biased region" description="Acidic residues" evidence="1">
    <location>
        <begin position="177"/>
        <end position="186"/>
    </location>
</feature>
<evidence type="ECO:0000256" key="1">
    <source>
        <dbReference type="SAM" id="MobiDB-lite"/>
    </source>
</evidence>
<protein>
    <submittedName>
        <fullName evidence="2">Uncharacterized protein</fullName>
    </submittedName>
</protein>
<accession>A0AAW2G067</accession>
<evidence type="ECO:0000313" key="3">
    <source>
        <dbReference type="Proteomes" id="UP001430953"/>
    </source>
</evidence>
<organism evidence="2 3">
    <name type="scientific">Cardiocondyla obscurior</name>
    <dbReference type="NCBI Taxonomy" id="286306"/>
    <lineage>
        <taxon>Eukaryota</taxon>
        <taxon>Metazoa</taxon>
        <taxon>Ecdysozoa</taxon>
        <taxon>Arthropoda</taxon>
        <taxon>Hexapoda</taxon>
        <taxon>Insecta</taxon>
        <taxon>Pterygota</taxon>
        <taxon>Neoptera</taxon>
        <taxon>Endopterygota</taxon>
        <taxon>Hymenoptera</taxon>
        <taxon>Apocrita</taxon>
        <taxon>Aculeata</taxon>
        <taxon>Formicoidea</taxon>
        <taxon>Formicidae</taxon>
        <taxon>Myrmicinae</taxon>
        <taxon>Cardiocondyla</taxon>
    </lineage>
</organism>
<feature type="compositionally biased region" description="Basic residues" evidence="1">
    <location>
        <begin position="152"/>
        <end position="163"/>
    </location>
</feature>
<reference evidence="2 3" key="1">
    <citation type="submission" date="2023-03" db="EMBL/GenBank/DDBJ databases">
        <title>High recombination rates correlate with genetic variation in Cardiocondyla obscurior ants.</title>
        <authorList>
            <person name="Errbii M."/>
        </authorList>
    </citation>
    <scope>NUCLEOTIDE SEQUENCE [LARGE SCALE GENOMIC DNA]</scope>
    <source>
        <strain evidence="2">Alpha-2009</strain>
        <tissue evidence="2">Whole body</tissue>
    </source>
</reference>
<dbReference type="EMBL" id="JADYXP020000007">
    <property type="protein sequence ID" value="KAL0120434.1"/>
    <property type="molecule type" value="Genomic_DNA"/>
</dbReference>
<feature type="region of interest" description="Disordered" evidence="1">
    <location>
        <begin position="150"/>
        <end position="196"/>
    </location>
</feature>
<gene>
    <name evidence="2" type="ORF">PUN28_008260</name>
</gene>
<keyword evidence="3" id="KW-1185">Reference proteome</keyword>
<feature type="compositionally biased region" description="Basic and acidic residues" evidence="1">
    <location>
        <begin position="187"/>
        <end position="196"/>
    </location>
</feature>
<proteinExistence type="predicted"/>
<dbReference type="Proteomes" id="UP001430953">
    <property type="component" value="Unassembled WGS sequence"/>
</dbReference>
<sequence>MRQRISRKARTREGGYKNAISIGRVSRQNRLRVYLLICRSAVHRKSCRSLEKLREIKQLYFFNNYNESSVNYFHYIGGFNLKEAVNLCVKESLHDSFAPLITWWDREEGKTALYNKRLTKAIYDAICRNPNFERPQRSEFQRHMRDALKTSKERHRHRQRNQHRPAISPVIQRNLWNDDDNDANTEEEFREHESDN</sequence>
<evidence type="ECO:0000313" key="2">
    <source>
        <dbReference type="EMBL" id="KAL0120434.1"/>
    </source>
</evidence>
<comment type="caution">
    <text evidence="2">The sequence shown here is derived from an EMBL/GenBank/DDBJ whole genome shotgun (WGS) entry which is preliminary data.</text>
</comment>